<dbReference type="Pfam" id="PF06835">
    <property type="entry name" value="LptC"/>
    <property type="match status" value="1"/>
</dbReference>
<evidence type="ECO:0000256" key="5">
    <source>
        <dbReference type="ARBA" id="ARBA00023136"/>
    </source>
</evidence>
<evidence type="ECO:0000256" key="1">
    <source>
        <dbReference type="ARBA" id="ARBA00022475"/>
    </source>
</evidence>
<reference evidence="7" key="1">
    <citation type="submission" date="2017-02" db="EMBL/GenBank/DDBJ databases">
        <authorList>
            <person name="Regsiter A."/>
            <person name="William W."/>
        </authorList>
    </citation>
    <scope>NUCLEOTIDE SEQUENCE</scope>
    <source>
        <strain evidence="7">BdmA 4</strain>
    </source>
</reference>
<keyword evidence="1" id="KW-1003">Cell membrane</keyword>
<dbReference type="InterPro" id="IPR010664">
    <property type="entry name" value="LipoPS_assembly_LptC-rel"/>
</dbReference>
<feature type="signal peptide" evidence="6">
    <location>
        <begin position="1"/>
        <end position="34"/>
    </location>
</feature>
<dbReference type="GO" id="GO:0017089">
    <property type="term" value="F:glycolipid transfer activity"/>
    <property type="evidence" value="ECO:0007669"/>
    <property type="project" value="TreeGrafter"/>
</dbReference>
<dbReference type="EMBL" id="FWDO01000004">
    <property type="protein sequence ID" value="SLM18175.1"/>
    <property type="molecule type" value="Genomic_DNA"/>
</dbReference>
<dbReference type="Gene3D" id="2.60.450.10">
    <property type="entry name" value="Lipopolysaccharide (LPS) transport protein A like domain"/>
    <property type="match status" value="1"/>
</dbReference>
<dbReference type="InterPro" id="IPR026265">
    <property type="entry name" value="LptC"/>
</dbReference>
<dbReference type="PANTHER" id="PTHR37481:SF1">
    <property type="entry name" value="LIPOPOLYSACCHARIDE EXPORT SYSTEM PROTEIN LPTC"/>
    <property type="match status" value="1"/>
</dbReference>
<dbReference type="GO" id="GO:0030288">
    <property type="term" value="C:outer membrane-bounded periplasmic space"/>
    <property type="evidence" value="ECO:0007669"/>
    <property type="project" value="TreeGrafter"/>
</dbReference>
<keyword evidence="6" id="KW-0732">Signal</keyword>
<dbReference type="PANTHER" id="PTHR37481">
    <property type="entry name" value="LIPOPOLYSACCHARIDE EXPORT SYSTEM PROTEIN LPTC"/>
    <property type="match status" value="1"/>
</dbReference>
<evidence type="ECO:0008006" key="8">
    <source>
        <dbReference type="Google" id="ProtNLM"/>
    </source>
</evidence>
<evidence type="ECO:0000256" key="4">
    <source>
        <dbReference type="ARBA" id="ARBA00022989"/>
    </source>
</evidence>
<dbReference type="GO" id="GO:0005886">
    <property type="term" value="C:plasma membrane"/>
    <property type="evidence" value="ECO:0007669"/>
    <property type="project" value="InterPro"/>
</dbReference>
<evidence type="ECO:0000256" key="3">
    <source>
        <dbReference type="ARBA" id="ARBA00022692"/>
    </source>
</evidence>
<keyword evidence="2" id="KW-0997">Cell inner membrane</keyword>
<gene>
    <name evidence="7" type="ORF">SPIRO4BDMA_40747</name>
</gene>
<dbReference type="AlphaFoldDB" id="A0A3P3XPH0"/>
<protein>
    <recommendedName>
        <fullName evidence="8">LPS export ABC transporter periplasmic protein LptC</fullName>
    </recommendedName>
</protein>
<evidence type="ECO:0000313" key="7">
    <source>
        <dbReference type="EMBL" id="SLM18175.1"/>
    </source>
</evidence>
<dbReference type="GO" id="GO:0015221">
    <property type="term" value="F:lipopolysaccharide transmembrane transporter activity"/>
    <property type="evidence" value="ECO:0007669"/>
    <property type="project" value="InterPro"/>
</dbReference>
<organism evidence="7">
    <name type="scientific">uncultured spirochete</name>
    <dbReference type="NCBI Taxonomy" id="156406"/>
    <lineage>
        <taxon>Bacteria</taxon>
        <taxon>Pseudomonadati</taxon>
        <taxon>Spirochaetota</taxon>
        <taxon>Spirochaetia</taxon>
        <taxon>Spirochaetales</taxon>
        <taxon>environmental samples</taxon>
    </lineage>
</organism>
<keyword evidence="4" id="KW-1133">Transmembrane helix</keyword>
<dbReference type="InterPro" id="IPR052363">
    <property type="entry name" value="LPS_export_LptC"/>
</dbReference>
<feature type="chain" id="PRO_5018076685" description="LPS export ABC transporter periplasmic protein LptC" evidence="6">
    <location>
        <begin position="35"/>
        <end position="192"/>
    </location>
</feature>
<accession>A0A3P3XPH0</accession>
<proteinExistence type="predicted"/>
<evidence type="ECO:0000256" key="2">
    <source>
        <dbReference type="ARBA" id="ARBA00022519"/>
    </source>
</evidence>
<evidence type="ECO:0000256" key="6">
    <source>
        <dbReference type="SAM" id="SignalP"/>
    </source>
</evidence>
<keyword evidence="3" id="KW-0812">Transmembrane</keyword>
<sequence length="192" mass="21266">MDGYKKALKGMFRIASVLCLVCVLSLLFPSCGQQVEENTSDAQAEVPDARFVDLTRKEYRGGKLSMQISARLATWYEADQRLEIEGLAFTTYNTDDGSVSASGEADKAVFYEASGDAEFSGHVQVRSAEGDVSFETKKITYKRALDIFETPNDAEVVIKAKEQLLMAGKGLLFDVKQKYYEIRENVSGSVNQ</sequence>
<dbReference type="NCBIfam" id="TIGR04409">
    <property type="entry name" value="LptC_YrbK"/>
    <property type="match status" value="1"/>
</dbReference>
<keyword evidence="5" id="KW-0472">Membrane</keyword>
<name>A0A3P3XPH0_9SPIR</name>